<dbReference type="GO" id="GO:0016301">
    <property type="term" value="F:kinase activity"/>
    <property type="evidence" value="ECO:0007669"/>
    <property type="project" value="UniProtKB-KW"/>
</dbReference>
<dbReference type="PANTHER" id="PTHR41299:SF1">
    <property type="entry name" value="THIAMINE PYROPHOSPHOKINASE"/>
    <property type="match status" value="1"/>
</dbReference>
<dbReference type="GO" id="GO:0006772">
    <property type="term" value="P:thiamine metabolic process"/>
    <property type="evidence" value="ECO:0007669"/>
    <property type="project" value="UniProtKB-UniRule"/>
</dbReference>
<keyword evidence="8" id="KW-1185">Reference proteome</keyword>
<keyword evidence="3 7" id="KW-0418">Kinase</keyword>
<dbReference type="InterPro" id="IPR036371">
    <property type="entry name" value="TPK_B1-bd_sf"/>
</dbReference>
<accession>A5D4N8</accession>
<name>A5D4N8_PELTS</name>
<dbReference type="PANTHER" id="PTHR41299">
    <property type="entry name" value="THIAMINE PYROPHOSPHOKINASE"/>
    <property type="match status" value="1"/>
</dbReference>
<dbReference type="GO" id="GO:0004788">
    <property type="term" value="F:thiamine diphosphokinase activity"/>
    <property type="evidence" value="ECO:0007669"/>
    <property type="project" value="UniProtKB-UniRule"/>
</dbReference>
<sequence>MRMRFLIMANGDYGDIDWYRRQVGRFDRIICVDGGAGRAKKMGIVPDWIVGDMDSIAGADRRHMEEAGACFKVFPPEKDFTDTQLALELAEKEGAGEIVVWGGTGSRLDHTLSNLCSASSFALKGIKVIFDSPALTIHLVKDRLVLPGDLGDTVSLIVLGDRATGVSLKGFRYPLEGATLEGNWQWAVSNVITGADPVIQVSSGVLAVFHYKECVP</sequence>
<dbReference type="CDD" id="cd07995">
    <property type="entry name" value="TPK"/>
    <property type="match status" value="1"/>
</dbReference>
<dbReference type="eggNOG" id="COG1564">
    <property type="taxonomic scope" value="Bacteria"/>
</dbReference>
<evidence type="ECO:0000256" key="2">
    <source>
        <dbReference type="ARBA" id="ARBA00022741"/>
    </source>
</evidence>
<evidence type="ECO:0000256" key="3">
    <source>
        <dbReference type="ARBA" id="ARBA00022777"/>
    </source>
</evidence>
<reference evidence="8" key="1">
    <citation type="journal article" date="2008" name="Genome Res.">
        <title>The genome of Pelotomaculum thermopropionicum reveals niche-associated evolution in anaerobic microbiota.</title>
        <authorList>
            <person name="Kosaka T."/>
            <person name="Kato S."/>
            <person name="Shimoyama T."/>
            <person name="Ishii S."/>
            <person name="Abe T."/>
            <person name="Watanabe K."/>
        </authorList>
    </citation>
    <scope>NUCLEOTIDE SEQUENCE [LARGE SCALE GENOMIC DNA]</scope>
    <source>
        <strain evidence="8">DSM 13744 / JCM 10971 / SI</strain>
    </source>
</reference>
<dbReference type="InterPro" id="IPR007371">
    <property type="entry name" value="TPK_catalytic"/>
</dbReference>
<dbReference type="Gene3D" id="3.40.50.10240">
    <property type="entry name" value="Thiamin pyrophosphokinase, catalytic domain"/>
    <property type="match status" value="1"/>
</dbReference>
<dbReference type="SUPFAM" id="SSF63999">
    <property type="entry name" value="Thiamin pyrophosphokinase, catalytic domain"/>
    <property type="match status" value="1"/>
</dbReference>
<dbReference type="AlphaFoldDB" id="A5D4N8"/>
<dbReference type="NCBIfam" id="TIGR01378">
    <property type="entry name" value="thi_PPkinase"/>
    <property type="match status" value="1"/>
</dbReference>
<evidence type="ECO:0000259" key="6">
    <source>
        <dbReference type="SMART" id="SM00983"/>
    </source>
</evidence>
<dbReference type="InterPro" id="IPR006282">
    <property type="entry name" value="Thi_PPkinase"/>
</dbReference>
<gene>
    <name evidence="7" type="primary">THI80</name>
    <name evidence="7" type="ordered locus">PTH_0604</name>
</gene>
<dbReference type="Pfam" id="PF04263">
    <property type="entry name" value="TPK_catalytic"/>
    <property type="match status" value="1"/>
</dbReference>
<dbReference type="InterPro" id="IPR036759">
    <property type="entry name" value="TPK_catalytic_sf"/>
</dbReference>
<keyword evidence="2" id="KW-0547">Nucleotide-binding</keyword>
<dbReference type="HOGENOM" id="CLU_044237_1_1_9"/>
<keyword evidence="1" id="KW-0808">Transferase</keyword>
<dbReference type="GO" id="GO:0030975">
    <property type="term" value="F:thiamine binding"/>
    <property type="evidence" value="ECO:0007669"/>
    <property type="project" value="InterPro"/>
</dbReference>
<dbReference type="KEGG" id="pth:PTH_0604"/>
<evidence type="ECO:0000313" key="7">
    <source>
        <dbReference type="EMBL" id="BAF58785.1"/>
    </source>
</evidence>
<dbReference type="InterPro" id="IPR053149">
    <property type="entry name" value="TPK"/>
</dbReference>
<dbReference type="EC" id="2.7.6.2" evidence="5"/>
<keyword evidence="4" id="KW-0067">ATP-binding</keyword>
<dbReference type="GO" id="GO:0005524">
    <property type="term" value="F:ATP binding"/>
    <property type="evidence" value="ECO:0007669"/>
    <property type="project" value="UniProtKB-KW"/>
</dbReference>
<protein>
    <recommendedName>
        <fullName evidence="5">Thiamine diphosphokinase</fullName>
        <ecNumber evidence="5">2.7.6.2</ecNumber>
    </recommendedName>
</protein>
<feature type="domain" description="Thiamin pyrophosphokinase thiamin-binding" evidence="6">
    <location>
        <begin position="148"/>
        <end position="207"/>
    </location>
</feature>
<evidence type="ECO:0000256" key="5">
    <source>
        <dbReference type="NCBIfam" id="TIGR01378"/>
    </source>
</evidence>
<organism evidence="7 8">
    <name type="scientific">Pelotomaculum thermopropionicum (strain DSM 13744 / JCM 10971 / SI)</name>
    <dbReference type="NCBI Taxonomy" id="370438"/>
    <lineage>
        <taxon>Bacteria</taxon>
        <taxon>Bacillati</taxon>
        <taxon>Bacillota</taxon>
        <taxon>Clostridia</taxon>
        <taxon>Eubacteriales</taxon>
        <taxon>Desulfotomaculaceae</taxon>
        <taxon>Pelotomaculum</taxon>
    </lineage>
</organism>
<evidence type="ECO:0000256" key="4">
    <source>
        <dbReference type="ARBA" id="ARBA00022840"/>
    </source>
</evidence>
<dbReference type="STRING" id="370438.PTH_0604"/>
<dbReference type="Pfam" id="PF04265">
    <property type="entry name" value="TPK_B1_binding"/>
    <property type="match status" value="1"/>
</dbReference>
<dbReference type="InterPro" id="IPR007373">
    <property type="entry name" value="Thiamin_PyroPKinase_B1-bd"/>
</dbReference>
<dbReference type="EMBL" id="AP009389">
    <property type="protein sequence ID" value="BAF58785.1"/>
    <property type="molecule type" value="Genomic_DNA"/>
</dbReference>
<evidence type="ECO:0000256" key="1">
    <source>
        <dbReference type="ARBA" id="ARBA00022679"/>
    </source>
</evidence>
<evidence type="ECO:0000313" key="8">
    <source>
        <dbReference type="Proteomes" id="UP000006556"/>
    </source>
</evidence>
<dbReference type="SUPFAM" id="SSF63862">
    <property type="entry name" value="Thiamin pyrophosphokinase, substrate-binding domain"/>
    <property type="match status" value="1"/>
</dbReference>
<dbReference type="SMART" id="SM00983">
    <property type="entry name" value="TPK_B1_binding"/>
    <property type="match status" value="1"/>
</dbReference>
<dbReference type="GO" id="GO:0009229">
    <property type="term" value="P:thiamine diphosphate biosynthetic process"/>
    <property type="evidence" value="ECO:0007669"/>
    <property type="project" value="InterPro"/>
</dbReference>
<proteinExistence type="predicted"/>
<dbReference type="Proteomes" id="UP000006556">
    <property type="component" value="Chromosome"/>
</dbReference>